<dbReference type="OrthoDB" id="251770at2759"/>
<feature type="region of interest" description="Disordered" evidence="2">
    <location>
        <begin position="817"/>
        <end position="891"/>
    </location>
</feature>
<evidence type="ECO:0000256" key="1">
    <source>
        <dbReference type="ARBA" id="ARBA00022737"/>
    </source>
</evidence>
<evidence type="ECO:0000259" key="3">
    <source>
        <dbReference type="PROSITE" id="PS50172"/>
    </source>
</evidence>
<dbReference type="GO" id="GO:0033314">
    <property type="term" value="P:mitotic DNA replication checkpoint signaling"/>
    <property type="evidence" value="ECO:0007669"/>
    <property type="project" value="TreeGrafter"/>
</dbReference>
<dbReference type="GO" id="GO:0007095">
    <property type="term" value="P:mitotic G2 DNA damage checkpoint signaling"/>
    <property type="evidence" value="ECO:0007669"/>
    <property type="project" value="TreeGrafter"/>
</dbReference>
<feature type="region of interest" description="Disordered" evidence="2">
    <location>
        <begin position="236"/>
        <end position="293"/>
    </location>
</feature>
<dbReference type="EMBL" id="NHTK01001171">
    <property type="protein sequence ID" value="PPR02379.1"/>
    <property type="molecule type" value="Genomic_DNA"/>
</dbReference>
<dbReference type="PROSITE" id="PS50172">
    <property type="entry name" value="BRCT"/>
    <property type="match status" value="4"/>
</dbReference>
<dbReference type="InParanoid" id="A0A409YH90"/>
<feature type="compositionally biased region" description="Polar residues" evidence="2">
    <location>
        <begin position="845"/>
        <end position="855"/>
    </location>
</feature>
<proteinExistence type="predicted"/>
<dbReference type="SMART" id="SM00292">
    <property type="entry name" value="BRCT"/>
    <property type="match status" value="3"/>
</dbReference>
<dbReference type="STRING" id="181874.A0A409YH90"/>
<gene>
    <name evidence="4" type="ORF">CVT24_011721</name>
</gene>
<dbReference type="GO" id="GO:0006270">
    <property type="term" value="P:DNA replication initiation"/>
    <property type="evidence" value="ECO:0007669"/>
    <property type="project" value="TreeGrafter"/>
</dbReference>
<feature type="domain" description="BRCT" evidence="3">
    <location>
        <begin position="140"/>
        <end position="238"/>
    </location>
</feature>
<keyword evidence="1" id="KW-0677">Repeat</keyword>
<name>A0A409YH90_9AGAR</name>
<reference evidence="4 5" key="1">
    <citation type="journal article" date="2018" name="Evol. Lett.">
        <title>Horizontal gene cluster transfer increased hallucinogenic mushroom diversity.</title>
        <authorList>
            <person name="Reynolds H.T."/>
            <person name="Vijayakumar V."/>
            <person name="Gluck-Thaler E."/>
            <person name="Korotkin H.B."/>
            <person name="Matheny P.B."/>
            <person name="Slot J.C."/>
        </authorList>
    </citation>
    <scope>NUCLEOTIDE SEQUENCE [LARGE SCALE GENOMIC DNA]</scope>
    <source>
        <strain evidence="4 5">2629</strain>
    </source>
</reference>
<evidence type="ECO:0000313" key="4">
    <source>
        <dbReference type="EMBL" id="PPR02379.1"/>
    </source>
</evidence>
<dbReference type="Pfam" id="PF12738">
    <property type="entry name" value="PTCB-BRCT"/>
    <property type="match status" value="2"/>
</dbReference>
<protein>
    <recommendedName>
        <fullName evidence="3">BRCT domain-containing protein</fullName>
    </recommendedName>
</protein>
<dbReference type="CDD" id="cd00027">
    <property type="entry name" value="BRCT"/>
    <property type="match status" value="1"/>
</dbReference>
<feature type="region of interest" description="Disordered" evidence="2">
    <location>
        <begin position="332"/>
        <end position="352"/>
    </location>
</feature>
<evidence type="ECO:0000313" key="5">
    <source>
        <dbReference type="Proteomes" id="UP000284842"/>
    </source>
</evidence>
<dbReference type="AlphaFoldDB" id="A0A409YH90"/>
<sequence>MKRRGNKSHKVPNVKLRPADAGSYARIATECLWAAETQAGSDDTAQLDTCPRPFKNVVICATGVTDKPTIFKQAVELGAVPTPAFTDRVTHLIAESHGGAKYNCAIERKIPILKPSWITENYQIWLQGDDVELEESMRGHRLPIFSGVVMSLSGITDLKRQATITKILKSNEGQIMQNIERPVRVTHLLCSGDEITDKIQLAEKFNRKGEGNIRIVWEEWFWDSLDFGGRFDEDTYAVKNPRPTRKSLADPGTPPPPSSAATADEHDDDATSLSPPPPAKALQRSATMNGDEAEDEPAFVNVLPAITLQLWGGLLQKRGYQILDGEVILSPSKDTNSKTKKLPALPPSPSKPVLAEGASVISAFRRANSFAPVVTKETSSARQLPFRRTTTTSATIFGNNTNNVAGPSRVPLPAAETAIPPIANGEPQASPASVTKIFLGMTIRALGEAKAPNVRMAVEQLGGKMSNSEDEEVDFIVVRLISGSKIYRGEDDPLMRTKYRTECWLEKCLHEERICEPEENPAYVPLDIPLPVSGAEALIFAYSGFDQSEVMSLQRLFRALGINHSKVFSKKCTHLLCPSGKGPKFDKALEWNIPVVNMEFLRYMSTRGQILLRQDFLVRGPAEVVEPQVRPIDKKGKKTTGQSESVITDEPMEIEQNALPINDITNSDAPEGPAHIPSAKGKSISREPTIIVPTTQSSGSFSFGPPNSLLSNGTDSFGRSNSFGPPPGYVTPAINGEIPPQSPVKRHPASLARDGTLPQLVPQAEDGDFYIPSSKSPSPMKSMDPKKDAFNRASLSPAKLEKAASDLQQQIASLLGKRTSANSDQADSLAEQPANRAKRPRPQRSKVQLRQSSRRNVVEARSKAPTPPVDFESQGNPFADGFAGDDSFEGLGNIKAEDQSIRVMYEDPGQREEKDRILGLLKNDHVALPVTSSNSARRRTTRVGGF</sequence>
<keyword evidence="5" id="KW-1185">Reference proteome</keyword>
<dbReference type="InterPro" id="IPR059215">
    <property type="entry name" value="BRCT2_TopBP1-like"/>
</dbReference>
<comment type="caution">
    <text evidence="4">The sequence shown here is derived from an EMBL/GenBank/DDBJ whole genome shotgun (WGS) entry which is preliminary data.</text>
</comment>
<accession>A0A409YH90</accession>
<feature type="domain" description="BRCT" evidence="3">
    <location>
        <begin position="433"/>
        <end position="522"/>
    </location>
</feature>
<feature type="compositionally biased region" description="Low complexity" evidence="2">
    <location>
        <begin position="772"/>
        <end position="782"/>
    </location>
</feature>
<evidence type="ECO:0000256" key="2">
    <source>
        <dbReference type="SAM" id="MobiDB-lite"/>
    </source>
</evidence>
<dbReference type="Proteomes" id="UP000284842">
    <property type="component" value="Unassembled WGS sequence"/>
</dbReference>
<feature type="region of interest" description="Disordered" evidence="2">
    <location>
        <begin position="766"/>
        <end position="788"/>
    </location>
</feature>
<dbReference type="InterPro" id="IPR001357">
    <property type="entry name" value="BRCT_dom"/>
</dbReference>
<dbReference type="SUPFAM" id="SSF52113">
    <property type="entry name" value="BRCT domain"/>
    <property type="match status" value="4"/>
</dbReference>
<feature type="region of interest" description="Disordered" evidence="2">
    <location>
        <begin position="719"/>
        <end position="749"/>
    </location>
</feature>
<dbReference type="InterPro" id="IPR036420">
    <property type="entry name" value="BRCT_dom_sf"/>
</dbReference>
<dbReference type="Gene3D" id="3.40.50.10190">
    <property type="entry name" value="BRCT domain"/>
    <property type="match status" value="4"/>
</dbReference>
<feature type="domain" description="BRCT" evidence="3">
    <location>
        <begin position="49"/>
        <end position="123"/>
    </location>
</feature>
<feature type="domain" description="BRCT" evidence="3">
    <location>
        <begin position="527"/>
        <end position="618"/>
    </location>
</feature>
<dbReference type="CDD" id="cd17731">
    <property type="entry name" value="BRCT_TopBP1_rpt2_like"/>
    <property type="match status" value="1"/>
</dbReference>
<dbReference type="PANTHER" id="PTHR13561">
    <property type="entry name" value="DNA REPLICATION REGULATOR DPB11-RELATED"/>
    <property type="match status" value="1"/>
</dbReference>
<organism evidence="4 5">
    <name type="scientific">Panaeolus cyanescens</name>
    <dbReference type="NCBI Taxonomy" id="181874"/>
    <lineage>
        <taxon>Eukaryota</taxon>
        <taxon>Fungi</taxon>
        <taxon>Dikarya</taxon>
        <taxon>Basidiomycota</taxon>
        <taxon>Agaricomycotina</taxon>
        <taxon>Agaricomycetes</taxon>
        <taxon>Agaricomycetidae</taxon>
        <taxon>Agaricales</taxon>
        <taxon>Agaricineae</taxon>
        <taxon>Galeropsidaceae</taxon>
        <taxon>Panaeolus</taxon>
    </lineage>
</organism>
<dbReference type="PANTHER" id="PTHR13561:SF20">
    <property type="entry name" value="DNA TOPOISOMERASE 2-BINDING PROTEIN 1"/>
    <property type="match status" value="1"/>
</dbReference>